<dbReference type="InterPro" id="IPR002125">
    <property type="entry name" value="CMP_dCMP_dom"/>
</dbReference>
<dbReference type="Gene3D" id="3.40.140.10">
    <property type="entry name" value="Cytidine Deaminase, domain 2"/>
    <property type="match status" value="1"/>
</dbReference>
<dbReference type="InterPro" id="IPR050202">
    <property type="entry name" value="Cyt/Deoxycyt_deaminase"/>
</dbReference>
<dbReference type="GO" id="GO:0004126">
    <property type="term" value="F:cytidine deaminase activity"/>
    <property type="evidence" value="ECO:0007669"/>
    <property type="project" value="UniProtKB-EC"/>
</dbReference>
<dbReference type="PROSITE" id="PS51747">
    <property type="entry name" value="CYT_DCMP_DEAMINASES_2"/>
    <property type="match status" value="1"/>
</dbReference>
<feature type="domain" description="CMP/dCMP-type deaminase" evidence="5">
    <location>
        <begin position="22"/>
        <end position="159"/>
    </location>
</feature>
<dbReference type="PANTHER" id="PTHR11644:SF2">
    <property type="entry name" value="CYTIDINE DEAMINASE"/>
    <property type="match status" value="1"/>
</dbReference>
<reference evidence="6 7" key="1">
    <citation type="submission" date="2020-12" db="EMBL/GenBank/DDBJ databases">
        <title>Bacterial novel species Adhaeribacter sp. BT258 isolated from soil.</title>
        <authorList>
            <person name="Jung H.-Y."/>
        </authorList>
    </citation>
    <scope>NUCLEOTIDE SEQUENCE [LARGE SCALE GENOMIC DNA]</scope>
    <source>
        <strain evidence="6 7">BT258</strain>
    </source>
</reference>
<keyword evidence="4" id="KW-0862">Zinc</keyword>
<dbReference type="Pfam" id="PF00383">
    <property type="entry name" value="dCMP_cyt_deam_1"/>
    <property type="match status" value="1"/>
</dbReference>
<dbReference type="PROSITE" id="PS00903">
    <property type="entry name" value="CYT_DCMP_DEAMINASES_1"/>
    <property type="match status" value="1"/>
</dbReference>
<dbReference type="RefSeq" id="WP_200504699.1">
    <property type="nucleotide sequence ID" value="NZ_JAEHFX010000001.1"/>
</dbReference>
<evidence type="ECO:0000256" key="3">
    <source>
        <dbReference type="ARBA" id="ARBA00022801"/>
    </source>
</evidence>
<evidence type="ECO:0000313" key="6">
    <source>
        <dbReference type="EMBL" id="MBK0402108.1"/>
    </source>
</evidence>
<proteinExistence type="inferred from homology"/>
<gene>
    <name evidence="6" type="ORF">I5M27_03875</name>
</gene>
<evidence type="ECO:0000259" key="5">
    <source>
        <dbReference type="PROSITE" id="PS51747"/>
    </source>
</evidence>
<sequence>MARELKIKIRIEVLESEKELTESEKRTWNKAKEATENAYAPYSNFLVGAALLLEDGTIHIGNNQENAAYPSGMCAERTALFGKSAIAPFMAIELIAVAARKAFTYKYLQGAPCGGCRQVMTEYEDRQGSPIKLLLQGEGTEIYRLSSVKDLLPLVFTKENLLGAQPKE</sequence>
<dbReference type="InterPro" id="IPR016193">
    <property type="entry name" value="Cytidine_deaminase-like"/>
</dbReference>
<name>A0ABS1C0J1_9BACT</name>
<keyword evidence="2" id="KW-0479">Metal-binding</keyword>
<dbReference type="InterPro" id="IPR016192">
    <property type="entry name" value="APOBEC/CMP_deaminase_Zn-bd"/>
</dbReference>
<dbReference type="SUPFAM" id="SSF53927">
    <property type="entry name" value="Cytidine deaminase-like"/>
    <property type="match status" value="1"/>
</dbReference>
<dbReference type="CDD" id="cd01283">
    <property type="entry name" value="cytidine_deaminase"/>
    <property type="match status" value="1"/>
</dbReference>
<evidence type="ECO:0000256" key="2">
    <source>
        <dbReference type="ARBA" id="ARBA00022723"/>
    </source>
</evidence>
<evidence type="ECO:0000313" key="7">
    <source>
        <dbReference type="Proteomes" id="UP000644147"/>
    </source>
</evidence>
<comment type="similarity">
    <text evidence="1">Belongs to the cytidine and deoxycytidylate deaminase family.</text>
</comment>
<protein>
    <submittedName>
        <fullName evidence="6">Cytidine deaminase</fullName>
        <ecNumber evidence="6">3.5.4.5</ecNumber>
    </submittedName>
</protein>
<dbReference type="EC" id="3.5.4.5" evidence="6"/>
<organism evidence="6 7">
    <name type="scientific">Adhaeribacter terrigena</name>
    <dbReference type="NCBI Taxonomy" id="2793070"/>
    <lineage>
        <taxon>Bacteria</taxon>
        <taxon>Pseudomonadati</taxon>
        <taxon>Bacteroidota</taxon>
        <taxon>Cytophagia</taxon>
        <taxon>Cytophagales</taxon>
        <taxon>Hymenobacteraceae</taxon>
        <taxon>Adhaeribacter</taxon>
    </lineage>
</organism>
<accession>A0ABS1C0J1</accession>
<dbReference type="NCBIfam" id="NF004064">
    <property type="entry name" value="PRK05578.1"/>
    <property type="match status" value="1"/>
</dbReference>
<dbReference type="PANTHER" id="PTHR11644">
    <property type="entry name" value="CYTIDINE DEAMINASE"/>
    <property type="match status" value="1"/>
</dbReference>
<evidence type="ECO:0000256" key="1">
    <source>
        <dbReference type="ARBA" id="ARBA00006576"/>
    </source>
</evidence>
<keyword evidence="7" id="KW-1185">Reference proteome</keyword>
<dbReference type="Proteomes" id="UP000644147">
    <property type="component" value="Unassembled WGS sequence"/>
</dbReference>
<comment type="caution">
    <text evidence="6">The sequence shown here is derived from an EMBL/GenBank/DDBJ whole genome shotgun (WGS) entry which is preliminary data.</text>
</comment>
<dbReference type="EMBL" id="JAEHFX010000001">
    <property type="protein sequence ID" value="MBK0402108.1"/>
    <property type="molecule type" value="Genomic_DNA"/>
</dbReference>
<keyword evidence="3 6" id="KW-0378">Hydrolase</keyword>
<evidence type="ECO:0000256" key="4">
    <source>
        <dbReference type="ARBA" id="ARBA00022833"/>
    </source>
</evidence>